<sequence>MSNSISKDTKNFFHSDRHGSLSATKEGEMLKNSDEDREPFEHDGFETDKHDESCSTVGGGNQGMKAKDVPIQNGRDNTASSSSSQKALSSNRSPAQDLSETTGAEDDFDPRETLTAKIAPVQADEVDLLGDFIDAPASLPPKPCTYNCFSEVDLFEDTIFVSATPHVDSGVSWLRPVLIYFLRSLPVVLHLLQQ</sequence>
<organism evidence="2 3">
    <name type="scientific">Papaver atlanticum</name>
    <dbReference type="NCBI Taxonomy" id="357466"/>
    <lineage>
        <taxon>Eukaryota</taxon>
        <taxon>Viridiplantae</taxon>
        <taxon>Streptophyta</taxon>
        <taxon>Embryophyta</taxon>
        <taxon>Tracheophyta</taxon>
        <taxon>Spermatophyta</taxon>
        <taxon>Magnoliopsida</taxon>
        <taxon>Ranunculales</taxon>
        <taxon>Papaveraceae</taxon>
        <taxon>Papaveroideae</taxon>
        <taxon>Papaver</taxon>
    </lineage>
</organism>
<feature type="compositionally biased region" description="Basic and acidic residues" evidence="1">
    <location>
        <begin position="7"/>
        <end position="53"/>
    </location>
</feature>
<dbReference type="Proteomes" id="UP001202328">
    <property type="component" value="Unassembled WGS sequence"/>
</dbReference>
<reference evidence="2" key="1">
    <citation type="submission" date="2022-04" db="EMBL/GenBank/DDBJ databases">
        <title>A functionally conserved STORR gene fusion in Papaver species that diverged 16.8 million years ago.</title>
        <authorList>
            <person name="Catania T."/>
        </authorList>
    </citation>
    <scope>NUCLEOTIDE SEQUENCE</scope>
    <source>
        <strain evidence="2">S-188037</strain>
    </source>
</reference>
<comment type="caution">
    <text evidence="2">The sequence shown here is derived from an EMBL/GenBank/DDBJ whole genome shotgun (WGS) entry which is preliminary data.</text>
</comment>
<dbReference type="AlphaFoldDB" id="A0AAD4XK94"/>
<name>A0AAD4XK94_9MAGN</name>
<keyword evidence="3" id="KW-1185">Reference proteome</keyword>
<gene>
    <name evidence="2" type="ORF">MKW98_021455</name>
</gene>
<evidence type="ECO:0000313" key="2">
    <source>
        <dbReference type="EMBL" id="KAI3917693.1"/>
    </source>
</evidence>
<feature type="region of interest" description="Disordered" evidence="1">
    <location>
        <begin position="1"/>
        <end position="111"/>
    </location>
</feature>
<evidence type="ECO:0000256" key="1">
    <source>
        <dbReference type="SAM" id="MobiDB-lite"/>
    </source>
</evidence>
<protein>
    <submittedName>
        <fullName evidence="2">Uncharacterized protein</fullName>
    </submittedName>
</protein>
<evidence type="ECO:0000313" key="3">
    <source>
        <dbReference type="Proteomes" id="UP001202328"/>
    </source>
</evidence>
<dbReference type="EMBL" id="JAJJMB010008983">
    <property type="protein sequence ID" value="KAI3917693.1"/>
    <property type="molecule type" value="Genomic_DNA"/>
</dbReference>
<feature type="compositionally biased region" description="Low complexity" evidence="1">
    <location>
        <begin position="80"/>
        <end position="93"/>
    </location>
</feature>
<accession>A0AAD4XK94</accession>
<proteinExistence type="predicted"/>